<name>A0AAV9X8C6_9PEZI</name>
<evidence type="ECO:0000256" key="8">
    <source>
        <dbReference type="ARBA" id="ARBA00022737"/>
    </source>
</evidence>
<dbReference type="GO" id="GO:0032259">
    <property type="term" value="P:methylation"/>
    <property type="evidence" value="ECO:0007669"/>
    <property type="project" value="UniProtKB-KW"/>
</dbReference>
<dbReference type="GO" id="GO:0000781">
    <property type="term" value="C:chromosome, telomeric region"/>
    <property type="evidence" value="ECO:0007669"/>
    <property type="project" value="GOC"/>
</dbReference>
<keyword evidence="10 15" id="KW-0805">Transcription regulation</keyword>
<dbReference type="EMBL" id="JAVHJO010000011">
    <property type="protein sequence ID" value="KAK6533589.1"/>
    <property type="molecule type" value="Genomic_DNA"/>
</dbReference>
<reference evidence="19 20" key="1">
    <citation type="submission" date="2019-10" db="EMBL/GenBank/DDBJ databases">
        <authorList>
            <person name="Palmer J.M."/>
        </authorList>
    </citation>
    <scope>NUCLEOTIDE SEQUENCE [LARGE SCALE GENOMIC DNA]</scope>
    <source>
        <strain evidence="19 20">TWF694</strain>
    </source>
</reference>
<feature type="binding site" evidence="16">
    <location>
        <begin position="376"/>
        <end position="385"/>
    </location>
    <ligand>
        <name>S-adenosyl-L-methionine</name>
        <dbReference type="ChEBI" id="CHEBI:59789"/>
    </ligand>
</feature>
<comment type="subcellular location">
    <subcellularLocation>
        <location evidence="2 15">Nucleus</location>
    </subcellularLocation>
</comment>
<feature type="compositionally biased region" description="Acidic residues" evidence="17">
    <location>
        <begin position="136"/>
        <end position="145"/>
    </location>
</feature>
<feature type="binding site" evidence="16">
    <location>
        <begin position="438"/>
        <end position="439"/>
    </location>
    <ligand>
        <name>S-adenosyl-L-methionine</name>
        <dbReference type="ChEBI" id="CHEBI:59789"/>
    </ligand>
</feature>
<sequence length="549" mass="61536">MSFFAQFHPKGTQITKVSETIKVTKTVVPTSKAAKPSPPPHREPRYLSHTATTTTSRTSSPSASTSTTSAASRPISRKRKLQSSRADTPNSTGSGSSSAYFSADIRSSSSTPIKKQKSRTTLAKRTPEPEKLLSSSEDESDEDSFLSDIRQKSRASQSLESDVTVYSGEKRDLVNPDSFTDLAFYIIDARSIANLQSGGYKLYFPKDDTLPTDVSVHHVGSPLTEKYSLVVPHDPDEFHPIDDIANTVEIVAKTLLTKDQAKVILDEENGIHRRLQRFKNLQLQREYMRVLKEYNVMVRDMRKNGTMKRNIENMEVLPSALVDYILTQCYQRVVSKEAKLVKEDEKAFTDNVYGELLSPLLRSMFQKAGLRPSSVFVDLGSGVGNAVLHAALEYGCESWGVEMMNRAAKVADSQSKEFRSRTRLWGINTGSITLKHASFFDCPEIDEAMKRADVLLVNNFAFQAKTNDRLVLKFLDLKDGTKIISLKPFVEAGRVINDRNCEDPLNNFRSETFETLGGGNVSWTDSTLKWYLTTVDREPVRKYWSKFGA</sequence>
<evidence type="ECO:0000256" key="3">
    <source>
        <dbReference type="ARBA" id="ARBA00012190"/>
    </source>
</evidence>
<dbReference type="Gene3D" id="1.10.260.170">
    <property type="match status" value="1"/>
</dbReference>
<evidence type="ECO:0000256" key="14">
    <source>
        <dbReference type="ARBA" id="ARBA00047770"/>
    </source>
</evidence>
<dbReference type="SUPFAM" id="SSF53335">
    <property type="entry name" value="S-adenosyl-L-methionine-dependent methyltransferases"/>
    <property type="match status" value="1"/>
</dbReference>
<feature type="binding site" evidence="16">
    <location>
        <position position="402"/>
    </location>
    <ligand>
        <name>S-adenosyl-L-methionine</name>
        <dbReference type="ChEBI" id="CHEBI:59789"/>
    </ligand>
</feature>
<accession>A0AAV9X8C6</accession>
<dbReference type="PIRSF" id="PIRSF017570">
    <property type="entry name" value="Histone_H3-K79_MeTrfase"/>
    <property type="match status" value="1"/>
</dbReference>
<keyword evidence="7 15" id="KW-0949">S-adenosyl-L-methionine</keyword>
<evidence type="ECO:0000259" key="18">
    <source>
        <dbReference type="PROSITE" id="PS51569"/>
    </source>
</evidence>
<evidence type="ECO:0000313" key="20">
    <source>
        <dbReference type="Proteomes" id="UP001365542"/>
    </source>
</evidence>
<feature type="domain" description="DOT1" evidence="18">
    <location>
        <begin position="225"/>
        <end position="548"/>
    </location>
</feature>
<evidence type="ECO:0000256" key="5">
    <source>
        <dbReference type="ARBA" id="ARBA00022603"/>
    </source>
</evidence>
<evidence type="ECO:0000256" key="13">
    <source>
        <dbReference type="ARBA" id="ARBA00029821"/>
    </source>
</evidence>
<dbReference type="Gene3D" id="3.40.50.150">
    <property type="entry name" value="Vaccinia Virus protein VP39"/>
    <property type="match status" value="1"/>
</dbReference>
<organism evidence="19 20">
    <name type="scientific">Orbilia ellipsospora</name>
    <dbReference type="NCBI Taxonomy" id="2528407"/>
    <lineage>
        <taxon>Eukaryota</taxon>
        <taxon>Fungi</taxon>
        <taxon>Dikarya</taxon>
        <taxon>Ascomycota</taxon>
        <taxon>Pezizomycotina</taxon>
        <taxon>Orbiliomycetes</taxon>
        <taxon>Orbiliales</taxon>
        <taxon>Orbiliaceae</taxon>
        <taxon>Orbilia</taxon>
    </lineage>
</organism>
<dbReference type="EC" id="2.1.1.360" evidence="3 15"/>
<dbReference type="GO" id="GO:0140956">
    <property type="term" value="F:histone H3K79 trimethyltransferase activity"/>
    <property type="evidence" value="ECO:0007669"/>
    <property type="project" value="UniProtKB-EC"/>
</dbReference>
<keyword evidence="9 15" id="KW-0156">Chromatin regulator</keyword>
<dbReference type="FunFam" id="3.40.50.150:FF:000033">
    <property type="entry name" value="Histone-lysine N-methyltransferase, H3 lysine-79 specific"/>
    <property type="match status" value="1"/>
</dbReference>
<evidence type="ECO:0000256" key="16">
    <source>
        <dbReference type="PIRSR" id="PIRSR017570-1"/>
    </source>
</evidence>
<keyword evidence="12 15" id="KW-0539">Nucleus</keyword>
<keyword evidence="20" id="KW-1185">Reference proteome</keyword>
<dbReference type="AlphaFoldDB" id="A0AAV9X8C6"/>
<dbReference type="PANTHER" id="PTHR21451">
    <property type="entry name" value="HISTONE H3 METHYLTRANSFERASE"/>
    <property type="match status" value="1"/>
</dbReference>
<evidence type="ECO:0000256" key="2">
    <source>
        <dbReference type="ARBA" id="ARBA00004123"/>
    </source>
</evidence>
<dbReference type="GO" id="GO:0000786">
    <property type="term" value="C:nucleosome"/>
    <property type="evidence" value="ECO:0007669"/>
    <property type="project" value="InterPro"/>
</dbReference>
<protein>
    <recommendedName>
        <fullName evidence="4 15">Histone-lysine N-methyltransferase, H3 lysine-79 specific</fullName>
        <ecNumber evidence="3 15">2.1.1.360</ecNumber>
    </recommendedName>
    <alternativeName>
        <fullName evidence="13 15">Histone H3-K79 methyltransferase</fullName>
    </alternativeName>
</protein>
<comment type="similarity">
    <text evidence="15">Belongs to the class I-like SAM-binding methyltransferase superfamily. DOT1 family.</text>
</comment>
<keyword evidence="6 15" id="KW-0808">Transferase</keyword>
<dbReference type="InterPro" id="IPR025789">
    <property type="entry name" value="DOT1_dom"/>
</dbReference>
<evidence type="ECO:0000256" key="4">
    <source>
        <dbReference type="ARBA" id="ARBA00020987"/>
    </source>
</evidence>
<evidence type="ECO:0000256" key="17">
    <source>
        <dbReference type="SAM" id="MobiDB-lite"/>
    </source>
</evidence>
<dbReference type="GO" id="GO:0000077">
    <property type="term" value="P:DNA damage checkpoint signaling"/>
    <property type="evidence" value="ECO:0007669"/>
    <property type="project" value="InterPro"/>
</dbReference>
<keyword evidence="11 15" id="KW-0804">Transcription</keyword>
<proteinExistence type="inferred from homology"/>
<keyword evidence="5 15" id="KW-0489">Methyltransferase</keyword>
<evidence type="ECO:0000256" key="9">
    <source>
        <dbReference type="ARBA" id="ARBA00022853"/>
    </source>
</evidence>
<dbReference type="GO" id="GO:0006281">
    <property type="term" value="P:DNA repair"/>
    <property type="evidence" value="ECO:0007669"/>
    <property type="project" value="InterPro"/>
</dbReference>
<keyword evidence="8" id="KW-0677">Repeat</keyword>
<evidence type="ECO:0000256" key="12">
    <source>
        <dbReference type="ARBA" id="ARBA00023242"/>
    </source>
</evidence>
<feature type="compositionally biased region" description="Polar residues" evidence="17">
    <location>
        <begin position="105"/>
        <end position="123"/>
    </location>
</feature>
<evidence type="ECO:0000313" key="19">
    <source>
        <dbReference type="EMBL" id="KAK6533589.1"/>
    </source>
</evidence>
<dbReference type="InterPro" id="IPR029063">
    <property type="entry name" value="SAM-dependent_MTases_sf"/>
</dbReference>
<dbReference type="Pfam" id="PF08123">
    <property type="entry name" value="DOT1"/>
    <property type="match status" value="1"/>
</dbReference>
<dbReference type="GO" id="GO:0042393">
    <property type="term" value="F:histone binding"/>
    <property type="evidence" value="ECO:0007669"/>
    <property type="project" value="InterPro"/>
</dbReference>
<dbReference type="Proteomes" id="UP001365542">
    <property type="component" value="Unassembled WGS sequence"/>
</dbReference>
<dbReference type="GO" id="GO:0005634">
    <property type="term" value="C:nucleus"/>
    <property type="evidence" value="ECO:0007669"/>
    <property type="project" value="UniProtKB-SubCell"/>
</dbReference>
<evidence type="ECO:0000256" key="1">
    <source>
        <dbReference type="ARBA" id="ARBA00003482"/>
    </source>
</evidence>
<evidence type="ECO:0000256" key="10">
    <source>
        <dbReference type="ARBA" id="ARBA00023015"/>
    </source>
</evidence>
<comment type="function">
    <text evidence="1 15">Histone methyltransferase that specifically trimethylates histone H3 to form H3K79me3. This methylation is required for telomere silencing and for the pachytene checkpoint during the meiotic cell cycle by allowing the recruitment of RAD9 to double strand breaks. Nucleosomes are preferred as substrate compared to free histone.</text>
</comment>
<evidence type="ECO:0000256" key="7">
    <source>
        <dbReference type="ARBA" id="ARBA00022691"/>
    </source>
</evidence>
<comment type="caution">
    <text evidence="19">The sequence shown here is derived from an EMBL/GenBank/DDBJ whole genome shotgun (WGS) entry which is preliminary data.</text>
</comment>
<gene>
    <name evidence="19" type="primary">DOT1</name>
    <name evidence="19" type="ORF">TWF694_002526</name>
</gene>
<feature type="region of interest" description="Disordered" evidence="17">
    <location>
        <begin position="27"/>
        <end position="164"/>
    </location>
</feature>
<dbReference type="PROSITE" id="PS51569">
    <property type="entry name" value="DOT1"/>
    <property type="match status" value="1"/>
</dbReference>
<evidence type="ECO:0000256" key="15">
    <source>
        <dbReference type="PIRNR" id="PIRNR017570"/>
    </source>
</evidence>
<evidence type="ECO:0000256" key="11">
    <source>
        <dbReference type="ARBA" id="ARBA00023163"/>
    </source>
</evidence>
<dbReference type="GO" id="GO:0031509">
    <property type="term" value="P:subtelomeric heterochromatin formation"/>
    <property type="evidence" value="ECO:0007669"/>
    <property type="project" value="InterPro"/>
</dbReference>
<feature type="binding site" evidence="16">
    <location>
        <begin position="353"/>
        <end position="356"/>
    </location>
    <ligand>
        <name>S-adenosyl-L-methionine</name>
        <dbReference type="ChEBI" id="CHEBI:59789"/>
    </ligand>
</feature>
<comment type="catalytic activity">
    <reaction evidence="14 15">
        <text>L-lysyl(79)-[histone H3] + 3 S-adenosyl-L-methionine = N(6),N(6),N(6)-trimethyl-L-lysyl(79)-[histone H3] + 3 S-adenosyl-L-homocysteine + 3 H(+)</text>
        <dbReference type="Rhea" id="RHEA:60328"/>
        <dbReference type="Rhea" id="RHEA-COMP:15549"/>
        <dbReference type="Rhea" id="RHEA-COMP:15552"/>
        <dbReference type="ChEBI" id="CHEBI:15378"/>
        <dbReference type="ChEBI" id="CHEBI:29969"/>
        <dbReference type="ChEBI" id="CHEBI:57856"/>
        <dbReference type="ChEBI" id="CHEBI:59789"/>
        <dbReference type="ChEBI" id="CHEBI:61961"/>
        <dbReference type="EC" id="2.1.1.360"/>
    </reaction>
</comment>
<dbReference type="InterPro" id="IPR030445">
    <property type="entry name" value="H3-K79_meTrfase"/>
</dbReference>
<feature type="compositionally biased region" description="Low complexity" evidence="17">
    <location>
        <begin position="50"/>
        <end position="74"/>
    </location>
</feature>
<dbReference type="PANTHER" id="PTHR21451:SF0">
    <property type="entry name" value="HISTONE-LYSINE N-METHYLTRANSFERASE, H3 LYSINE-79 SPECIFIC"/>
    <property type="match status" value="1"/>
</dbReference>
<evidence type="ECO:0000256" key="6">
    <source>
        <dbReference type="ARBA" id="ARBA00022679"/>
    </source>
</evidence>
<dbReference type="InterPro" id="IPR021162">
    <property type="entry name" value="Dot1"/>
</dbReference>
<dbReference type="CDD" id="cd02440">
    <property type="entry name" value="AdoMet_MTases"/>
    <property type="match status" value="1"/>
</dbReference>